<feature type="compositionally biased region" description="Polar residues" evidence="2">
    <location>
        <begin position="1"/>
        <end position="20"/>
    </location>
</feature>
<feature type="compositionally biased region" description="Acidic residues" evidence="2">
    <location>
        <begin position="55"/>
        <end position="82"/>
    </location>
</feature>
<evidence type="ECO:0000313" key="8">
    <source>
        <dbReference type="EMBL" id="CAB5228069.1"/>
    </source>
</evidence>
<dbReference type="EMBL" id="LR796863">
    <property type="protein sequence ID" value="CAB4171187.1"/>
    <property type="molecule type" value="Genomic_DNA"/>
</dbReference>
<keyword evidence="1" id="KW-0175">Coiled coil</keyword>
<accession>A0A6J5LPA9</accession>
<dbReference type="EMBL" id="LR797297">
    <property type="protein sequence ID" value="CAB4199865.1"/>
    <property type="molecule type" value="Genomic_DNA"/>
</dbReference>
<evidence type="ECO:0000313" key="4">
    <source>
        <dbReference type="EMBL" id="CAB4171187.1"/>
    </source>
</evidence>
<evidence type="ECO:0000256" key="1">
    <source>
        <dbReference type="SAM" id="Coils"/>
    </source>
</evidence>
<sequence>MNEDNTQPDTSGQEAESNPVDNKLGHLNVNSLKDLLSSGFLNEEEKLPATAEQEGTSEETDASEEDVDTSEDAPDQPDEVDESTLSKGVQKRINKLVAAKKAAQAELDAQRTKLTQLEGELQTARTSAPAKQPDVSEFVSTLDTPRRVEEEYSKALEVIMWCEDNMDGGVIPMPNGEEHELTSAEVRAMKRTAMKRKEIELPQRMQYLQTQSAADAQVTKDFPWFSNPASEEYQFTQQVLREFPEIKRRPDHKHVLGLLALGAKAYSEQKTKKVAAPIKRAPVQPGVKAAPATSSNTDIAKLKQSFAKNSSDSKGLTDLVKAMGFV</sequence>
<feature type="coiled-coil region" evidence="1">
    <location>
        <begin position="93"/>
        <end position="127"/>
    </location>
</feature>
<dbReference type="EMBL" id="LR796310">
    <property type="protein sequence ID" value="CAB4136265.1"/>
    <property type="molecule type" value="Genomic_DNA"/>
</dbReference>
<dbReference type="EMBL" id="LR798381">
    <property type="protein sequence ID" value="CAB5228069.1"/>
    <property type="molecule type" value="Genomic_DNA"/>
</dbReference>
<reference evidence="3" key="1">
    <citation type="submission" date="2020-04" db="EMBL/GenBank/DDBJ databases">
        <authorList>
            <person name="Chiriac C."/>
            <person name="Salcher M."/>
            <person name="Ghai R."/>
            <person name="Kavagutti S V."/>
        </authorList>
    </citation>
    <scope>NUCLEOTIDE SEQUENCE</scope>
</reference>
<proteinExistence type="predicted"/>
<name>A0A6J5LPA9_9CAUD</name>
<evidence type="ECO:0000313" key="7">
    <source>
        <dbReference type="EMBL" id="CAB4213565.1"/>
    </source>
</evidence>
<evidence type="ECO:0000313" key="6">
    <source>
        <dbReference type="EMBL" id="CAB4199865.1"/>
    </source>
</evidence>
<evidence type="ECO:0000256" key="2">
    <source>
        <dbReference type="SAM" id="MobiDB-lite"/>
    </source>
</evidence>
<organism evidence="3">
    <name type="scientific">uncultured Caudovirales phage</name>
    <dbReference type="NCBI Taxonomy" id="2100421"/>
    <lineage>
        <taxon>Viruses</taxon>
        <taxon>Duplodnaviria</taxon>
        <taxon>Heunggongvirae</taxon>
        <taxon>Uroviricota</taxon>
        <taxon>Caudoviricetes</taxon>
        <taxon>Peduoviridae</taxon>
        <taxon>Maltschvirus</taxon>
        <taxon>Maltschvirus maltsch</taxon>
    </lineage>
</organism>
<protein>
    <submittedName>
        <fullName evidence="3">Uncharacterized protein</fullName>
    </submittedName>
</protein>
<evidence type="ECO:0000313" key="5">
    <source>
        <dbReference type="EMBL" id="CAB4182518.1"/>
    </source>
</evidence>
<dbReference type="EMBL" id="LR797400">
    <property type="protein sequence ID" value="CAB4213565.1"/>
    <property type="molecule type" value="Genomic_DNA"/>
</dbReference>
<feature type="region of interest" description="Disordered" evidence="2">
    <location>
        <begin position="1"/>
        <end position="26"/>
    </location>
</feature>
<dbReference type="EMBL" id="LR797034">
    <property type="protein sequence ID" value="CAB4182518.1"/>
    <property type="molecule type" value="Genomic_DNA"/>
</dbReference>
<feature type="region of interest" description="Disordered" evidence="2">
    <location>
        <begin position="39"/>
        <end position="90"/>
    </location>
</feature>
<gene>
    <name evidence="5" type="ORF">UFOVP1094_9</name>
    <name evidence="6" type="ORF">UFOVP1342_9</name>
    <name evidence="7" type="ORF">UFOVP1450_49</name>
    <name evidence="8" type="ORF">UFOVP1539_52</name>
    <name evidence="3" type="ORF">UFOVP297_40</name>
    <name evidence="4" type="ORF">UFOVP917_7</name>
</gene>
<evidence type="ECO:0000313" key="3">
    <source>
        <dbReference type="EMBL" id="CAB4136265.1"/>
    </source>
</evidence>